<comment type="similarity">
    <text evidence="7">Belongs to the glycosyltransferase 68 family.</text>
</comment>
<dbReference type="Pfam" id="PF10250">
    <property type="entry name" value="O-FucT"/>
    <property type="match status" value="1"/>
</dbReference>
<evidence type="ECO:0000256" key="6">
    <source>
        <dbReference type="ARBA" id="ARBA00023277"/>
    </source>
</evidence>
<keyword evidence="3" id="KW-0808">Transferase</keyword>
<comment type="subcellular location">
    <subcellularLocation>
        <location evidence="1">Endoplasmic reticulum</location>
    </subcellularLocation>
</comment>
<dbReference type="InterPro" id="IPR019378">
    <property type="entry name" value="GDP-Fuc_O-FucTrfase"/>
</dbReference>
<evidence type="ECO:0000313" key="9">
    <source>
        <dbReference type="EMBL" id="KAJ7615971.1"/>
    </source>
</evidence>
<keyword evidence="4" id="KW-0256">Endoplasmic reticulum</keyword>
<evidence type="ECO:0000256" key="7">
    <source>
        <dbReference type="ARBA" id="ARBA00025803"/>
    </source>
</evidence>
<dbReference type="GO" id="GO:0005783">
    <property type="term" value="C:endoplasmic reticulum"/>
    <property type="evidence" value="ECO:0007669"/>
    <property type="project" value="UniProtKB-SubCell"/>
</dbReference>
<comment type="pathway">
    <text evidence="2">Protein modification; protein glycosylation.</text>
</comment>
<evidence type="ECO:0000256" key="8">
    <source>
        <dbReference type="ARBA" id="ARBA00026232"/>
    </source>
</evidence>
<dbReference type="GO" id="GO:0046922">
    <property type="term" value="F:peptide-O-fucosyltransferase activity"/>
    <property type="evidence" value="ECO:0007669"/>
    <property type="project" value="InterPro"/>
</dbReference>
<keyword evidence="6" id="KW-0119">Carbohydrate metabolism</keyword>
<proteinExistence type="inferred from homology"/>
<accession>A0AAD7FEV9</accession>
<dbReference type="Gene3D" id="3.40.50.11350">
    <property type="match status" value="1"/>
</dbReference>
<dbReference type="AlphaFoldDB" id="A0AAD7FEV9"/>
<organism evidence="9 10">
    <name type="scientific">Roridomyces roridus</name>
    <dbReference type="NCBI Taxonomy" id="1738132"/>
    <lineage>
        <taxon>Eukaryota</taxon>
        <taxon>Fungi</taxon>
        <taxon>Dikarya</taxon>
        <taxon>Basidiomycota</taxon>
        <taxon>Agaricomycotina</taxon>
        <taxon>Agaricomycetes</taxon>
        <taxon>Agaricomycetidae</taxon>
        <taxon>Agaricales</taxon>
        <taxon>Marasmiineae</taxon>
        <taxon>Mycenaceae</taxon>
        <taxon>Roridomyces</taxon>
    </lineage>
</organism>
<gene>
    <name evidence="9" type="ORF">FB45DRAFT_935029</name>
</gene>
<evidence type="ECO:0000256" key="5">
    <source>
        <dbReference type="ARBA" id="ARBA00023253"/>
    </source>
</evidence>
<name>A0AAD7FEV9_9AGAR</name>
<dbReference type="InterPro" id="IPR045130">
    <property type="entry name" value="OFUT2-like"/>
</dbReference>
<dbReference type="EMBL" id="JARKIF010000023">
    <property type="protein sequence ID" value="KAJ7615971.1"/>
    <property type="molecule type" value="Genomic_DNA"/>
</dbReference>
<evidence type="ECO:0000256" key="2">
    <source>
        <dbReference type="ARBA" id="ARBA00004922"/>
    </source>
</evidence>
<evidence type="ECO:0000313" key="10">
    <source>
        <dbReference type="Proteomes" id="UP001221142"/>
    </source>
</evidence>
<dbReference type="CDD" id="cd11296">
    <property type="entry name" value="O-FucT_like"/>
    <property type="match status" value="1"/>
</dbReference>
<evidence type="ECO:0000256" key="4">
    <source>
        <dbReference type="ARBA" id="ARBA00022824"/>
    </source>
</evidence>
<dbReference type="PANTHER" id="PTHR13398:SF0">
    <property type="entry name" value="GDP-FUCOSE PROTEIN O-FUCOSYLTRANSFERASE 2"/>
    <property type="match status" value="1"/>
</dbReference>
<sequence>MDSLLTRNRSRSCFLVSLIMVFSLLLLGTWGRSPALGDGLLSNLKLAPKDPGPPIFDLEDLSALASEPTGQSSLLLNPLPTNAFRENLRRDLQYITTWPANGWSNQVIEFMNMIYIAQLTHRVPIIPRFRPVHINNENASHLDFGDVFDVPLLSQTLGMPILEWREVKDAASETLEELGCWDIQDKTWERERLYLEAPPNLKLDLSYTLAPAWVRSATDGGEDPSTLLWSVAALLSFPHWKSLPVKPSPVHQAALPPDEHLACSNNLYWGIQNLEDEEDHAPAWHAVGRHIQWRSEVRDVGTRFIRETLGVEDGEVIPPYIAIHVRRGDFSIWCRIRYHKPLSQCFAPLSAYARRVEEVKAEIWERRRIRVKEVIMTSDEGNTQWWDEVGKLGWRRVDHSTTVERFGHWYPILVDAFLQSEAVGFVGTATSTVSILARRRVESMGGASSMVKWGKEEADDH</sequence>
<dbReference type="GO" id="GO:0006004">
    <property type="term" value="P:fucose metabolic process"/>
    <property type="evidence" value="ECO:0007669"/>
    <property type="project" value="UniProtKB-KW"/>
</dbReference>
<reference evidence="9" key="1">
    <citation type="submission" date="2023-03" db="EMBL/GenBank/DDBJ databases">
        <title>Massive genome expansion in bonnet fungi (Mycena s.s.) driven by repeated elements and novel gene families across ecological guilds.</title>
        <authorList>
            <consortium name="Lawrence Berkeley National Laboratory"/>
            <person name="Harder C.B."/>
            <person name="Miyauchi S."/>
            <person name="Viragh M."/>
            <person name="Kuo A."/>
            <person name="Thoen E."/>
            <person name="Andreopoulos B."/>
            <person name="Lu D."/>
            <person name="Skrede I."/>
            <person name="Drula E."/>
            <person name="Henrissat B."/>
            <person name="Morin E."/>
            <person name="Kohler A."/>
            <person name="Barry K."/>
            <person name="LaButti K."/>
            <person name="Morin E."/>
            <person name="Salamov A."/>
            <person name="Lipzen A."/>
            <person name="Mereny Z."/>
            <person name="Hegedus B."/>
            <person name="Baldrian P."/>
            <person name="Stursova M."/>
            <person name="Weitz H."/>
            <person name="Taylor A."/>
            <person name="Grigoriev I.V."/>
            <person name="Nagy L.G."/>
            <person name="Martin F."/>
            <person name="Kauserud H."/>
        </authorList>
    </citation>
    <scope>NUCLEOTIDE SEQUENCE</scope>
    <source>
        <strain evidence="9">9284</strain>
    </source>
</reference>
<keyword evidence="5" id="KW-0294">Fucose metabolism</keyword>
<keyword evidence="10" id="KW-1185">Reference proteome</keyword>
<dbReference type="Proteomes" id="UP001221142">
    <property type="component" value="Unassembled WGS sequence"/>
</dbReference>
<dbReference type="PANTHER" id="PTHR13398">
    <property type="entry name" value="GDP-FUCOSE PROTEIN O-FUCOSYLTRANSFERASE 2"/>
    <property type="match status" value="1"/>
</dbReference>
<evidence type="ECO:0000256" key="1">
    <source>
        <dbReference type="ARBA" id="ARBA00004240"/>
    </source>
</evidence>
<protein>
    <recommendedName>
        <fullName evidence="8">GDP-fucose protein O-fucosyltransferase 2</fullName>
    </recommendedName>
</protein>
<comment type="caution">
    <text evidence="9">The sequence shown here is derived from an EMBL/GenBank/DDBJ whole genome shotgun (WGS) entry which is preliminary data.</text>
</comment>
<evidence type="ECO:0000256" key="3">
    <source>
        <dbReference type="ARBA" id="ARBA00022679"/>
    </source>
</evidence>